<dbReference type="EC" id="2.5.1.145" evidence="7"/>
<dbReference type="PANTHER" id="PTHR30589">
    <property type="entry name" value="PROLIPOPROTEIN DIACYLGLYCERYL TRANSFERASE"/>
    <property type="match status" value="1"/>
</dbReference>
<feature type="transmembrane region" description="Helical" evidence="7">
    <location>
        <begin position="262"/>
        <end position="288"/>
    </location>
</feature>
<dbReference type="HAMAP" id="MF_01147">
    <property type="entry name" value="Lgt"/>
    <property type="match status" value="1"/>
</dbReference>
<feature type="transmembrane region" description="Helical" evidence="7">
    <location>
        <begin position="28"/>
        <end position="48"/>
    </location>
</feature>
<sequence length="293" mass="32440">MRAQIPFPDVSPELFSITIFGFELALRWYALAYIVGILIGWRLVVAALRTERLWPANTPPMSARQVEDLLTWVILGVILGGRLGYVLFYRFEYYLQNPGEVLQIWTGGMSFHGGMLGVIFAAWLFSLRHAIPKASMTDAMALGVAPGLLLGRIANFINAELWGRPTDLPWGVTFPGYAAQDCGQALGEICARHPSQLYEALLEGLILGALLLWLAWRRSALKFPGRVAGVFFAGYGTARFLVEFVRQPDAQFMSEGNPLGLAWHIGGYGLTMGQLLSVPMILLGLWLIRQARA</sequence>
<evidence type="ECO:0000256" key="2">
    <source>
        <dbReference type="ARBA" id="ARBA00022475"/>
    </source>
</evidence>
<dbReference type="PANTHER" id="PTHR30589:SF0">
    <property type="entry name" value="PHOSPHATIDYLGLYCEROL--PROLIPOPROTEIN DIACYLGLYCERYL TRANSFERASE"/>
    <property type="match status" value="1"/>
</dbReference>
<keyword evidence="3 7" id="KW-0808">Transferase</keyword>
<feature type="transmembrane region" description="Helical" evidence="7">
    <location>
        <begin position="223"/>
        <end position="242"/>
    </location>
</feature>
<dbReference type="PROSITE" id="PS01311">
    <property type="entry name" value="LGT"/>
    <property type="match status" value="1"/>
</dbReference>
<feature type="transmembrane region" description="Helical" evidence="7">
    <location>
        <begin position="139"/>
        <end position="157"/>
    </location>
</feature>
<comment type="catalytic activity">
    <reaction evidence="7">
        <text>L-cysteinyl-[prolipoprotein] + a 1,2-diacyl-sn-glycero-3-phospho-(1'-sn-glycerol) = an S-1,2-diacyl-sn-glyceryl-L-cysteinyl-[prolipoprotein] + sn-glycerol 1-phosphate + H(+)</text>
        <dbReference type="Rhea" id="RHEA:56712"/>
        <dbReference type="Rhea" id="RHEA-COMP:14679"/>
        <dbReference type="Rhea" id="RHEA-COMP:14680"/>
        <dbReference type="ChEBI" id="CHEBI:15378"/>
        <dbReference type="ChEBI" id="CHEBI:29950"/>
        <dbReference type="ChEBI" id="CHEBI:57685"/>
        <dbReference type="ChEBI" id="CHEBI:64716"/>
        <dbReference type="ChEBI" id="CHEBI:140658"/>
        <dbReference type="EC" id="2.5.1.145"/>
    </reaction>
</comment>
<keyword evidence="6 7" id="KW-0472">Membrane</keyword>
<reference evidence="8 9" key="1">
    <citation type="submission" date="2016-10" db="EMBL/GenBank/DDBJ databases">
        <authorList>
            <person name="de Groot N.N."/>
        </authorList>
    </citation>
    <scope>NUCLEOTIDE SEQUENCE [LARGE SCALE GENOMIC DNA]</scope>
    <source>
        <strain evidence="8 9">DSM 15283</strain>
    </source>
</reference>
<dbReference type="NCBIfam" id="TIGR00544">
    <property type="entry name" value="lgt"/>
    <property type="match status" value="1"/>
</dbReference>
<evidence type="ECO:0000256" key="6">
    <source>
        <dbReference type="ARBA" id="ARBA00023136"/>
    </source>
</evidence>
<dbReference type="RefSeq" id="WP_093090321.1">
    <property type="nucleotide sequence ID" value="NZ_FOTQ01000001.1"/>
</dbReference>
<evidence type="ECO:0000313" key="8">
    <source>
        <dbReference type="EMBL" id="SFL48058.1"/>
    </source>
</evidence>
<dbReference type="InterPro" id="IPR001640">
    <property type="entry name" value="Lgt"/>
</dbReference>
<dbReference type="AlphaFoldDB" id="A0A1I4I0U4"/>
<name>A0A1I4I0U4_9RHOB</name>
<gene>
    <name evidence="7" type="primary">lgt</name>
    <name evidence="8" type="ORF">SAMN04488042_101367</name>
</gene>
<keyword evidence="4 7" id="KW-0812">Transmembrane</keyword>
<feature type="transmembrane region" description="Helical" evidence="7">
    <location>
        <begin position="109"/>
        <end position="127"/>
    </location>
</feature>
<keyword evidence="2 7" id="KW-1003">Cell membrane</keyword>
<accession>A0A1I4I0U4</accession>
<protein>
    <recommendedName>
        <fullName evidence="7">Phosphatidylglycerol--prolipoprotein diacylglyceryl transferase</fullName>
        <ecNumber evidence="7">2.5.1.145</ecNumber>
    </recommendedName>
</protein>
<dbReference type="UniPathway" id="UPA00664"/>
<keyword evidence="5 7" id="KW-1133">Transmembrane helix</keyword>
<feature type="transmembrane region" description="Helical" evidence="7">
    <location>
        <begin position="197"/>
        <end position="216"/>
    </location>
</feature>
<evidence type="ECO:0000313" key="9">
    <source>
        <dbReference type="Proteomes" id="UP000199144"/>
    </source>
</evidence>
<dbReference type="GO" id="GO:0042158">
    <property type="term" value="P:lipoprotein biosynthetic process"/>
    <property type="evidence" value="ECO:0007669"/>
    <property type="project" value="UniProtKB-UniRule"/>
</dbReference>
<organism evidence="8 9">
    <name type="scientific">Shimia aestuarii</name>
    <dbReference type="NCBI Taxonomy" id="254406"/>
    <lineage>
        <taxon>Bacteria</taxon>
        <taxon>Pseudomonadati</taxon>
        <taxon>Pseudomonadota</taxon>
        <taxon>Alphaproteobacteria</taxon>
        <taxon>Rhodobacterales</taxon>
        <taxon>Roseobacteraceae</taxon>
    </lineage>
</organism>
<evidence type="ECO:0000256" key="4">
    <source>
        <dbReference type="ARBA" id="ARBA00022692"/>
    </source>
</evidence>
<evidence type="ECO:0000256" key="3">
    <source>
        <dbReference type="ARBA" id="ARBA00022679"/>
    </source>
</evidence>
<feature type="binding site" evidence="7">
    <location>
        <position position="152"/>
    </location>
    <ligand>
        <name>a 1,2-diacyl-sn-glycero-3-phospho-(1'-sn-glycerol)</name>
        <dbReference type="ChEBI" id="CHEBI:64716"/>
    </ligand>
</feature>
<comment type="subcellular location">
    <subcellularLocation>
        <location evidence="7">Cell membrane</location>
        <topology evidence="7">Multi-pass membrane protein</topology>
    </subcellularLocation>
</comment>
<dbReference type="Pfam" id="PF01790">
    <property type="entry name" value="LGT"/>
    <property type="match status" value="1"/>
</dbReference>
<dbReference type="GO" id="GO:0008961">
    <property type="term" value="F:phosphatidylglycerol-prolipoprotein diacylglyceryl transferase activity"/>
    <property type="evidence" value="ECO:0007669"/>
    <property type="project" value="UniProtKB-UniRule"/>
</dbReference>
<keyword evidence="8" id="KW-0449">Lipoprotein</keyword>
<dbReference type="Proteomes" id="UP000199144">
    <property type="component" value="Unassembled WGS sequence"/>
</dbReference>
<comment type="pathway">
    <text evidence="7">Protein modification; lipoprotein biosynthesis (diacylglyceryl transfer).</text>
</comment>
<comment type="function">
    <text evidence="7">Catalyzes the transfer of the diacylglyceryl group from phosphatidylglycerol to the sulfhydryl group of the N-terminal cysteine of a prolipoprotein, the first step in the formation of mature lipoproteins.</text>
</comment>
<dbReference type="STRING" id="254406.SAMN04488042_101367"/>
<evidence type="ECO:0000256" key="7">
    <source>
        <dbReference type="HAMAP-Rule" id="MF_01147"/>
    </source>
</evidence>
<evidence type="ECO:0000256" key="5">
    <source>
        <dbReference type="ARBA" id="ARBA00022989"/>
    </source>
</evidence>
<dbReference type="GO" id="GO:0005886">
    <property type="term" value="C:plasma membrane"/>
    <property type="evidence" value="ECO:0007669"/>
    <property type="project" value="UniProtKB-SubCell"/>
</dbReference>
<feature type="transmembrane region" description="Helical" evidence="7">
    <location>
        <begin position="69"/>
        <end position="89"/>
    </location>
</feature>
<dbReference type="EMBL" id="FOTQ01000001">
    <property type="protein sequence ID" value="SFL48058.1"/>
    <property type="molecule type" value="Genomic_DNA"/>
</dbReference>
<dbReference type="OrthoDB" id="871140at2"/>
<keyword evidence="9" id="KW-1185">Reference proteome</keyword>
<comment type="similarity">
    <text evidence="1 7">Belongs to the Lgt family.</text>
</comment>
<proteinExistence type="inferred from homology"/>
<evidence type="ECO:0000256" key="1">
    <source>
        <dbReference type="ARBA" id="ARBA00007150"/>
    </source>
</evidence>